<reference evidence="2 3" key="1">
    <citation type="submission" date="2016-10" db="EMBL/GenBank/DDBJ databases">
        <authorList>
            <person name="de Groot N.N."/>
        </authorList>
    </citation>
    <scope>NUCLEOTIDE SEQUENCE [LARGE SCALE GENOMIC DNA]</scope>
    <source>
        <strain evidence="2 3">DSM 44637</strain>
    </source>
</reference>
<dbReference type="EMBL" id="FOWC01000008">
    <property type="protein sequence ID" value="SFQ01343.1"/>
    <property type="molecule type" value="Genomic_DNA"/>
</dbReference>
<organism evidence="2 3">
    <name type="scientific">Amycolatopsis rubida</name>
    <dbReference type="NCBI Taxonomy" id="112413"/>
    <lineage>
        <taxon>Bacteria</taxon>
        <taxon>Bacillati</taxon>
        <taxon>Actinomycetota</taxon>
        <taxon>Actinomycetes</taxon>
        <taxon>Pseudonocardiales</taxon>
        <taxon>Pseudonocardiaceae</taxon>
        <taxon>Amycolatopsis</taxon>
    </lineage>
</organism>
<proteinExistence type="predicted"/>
<dbReference type="Proteomes" id="UP000199137">
    <property type="component" value="Unassembled WGS sequence"/>
</dbReference>
<feature type="compositionally biased region" description="Basic residues" evidence="1">
    <location>
        <begin position="113"/>
        <end position="128"/>
    </location>
</feature>
<feature type="region of interest" description="Disordered" evidence="1">
    <location>
        <begin position="80"/>
        <end position="269"/>
    </location>
</feature>
<feature type="compositionally biased region" description="Basic and acidic residues" evidence="1">
    <location>
        <begin position="207"/>
        <end position="217"/>
    </location>
</feature>
<evidence type="ECO:0000256" key="1">
    <source>
        <dbReference type="SAM" id="MobiDB-lite"/>
    </source>
</evidence>
<evidence type="ECO:0000313" key="3">
    <source>
        <dbReference type="Proteomes" id="UP000199137"/>
    </source>
</evidence>
<sequence length="269" mass="29183">MRGRVPAAGDDCASPTPRRSRARRGLAHDGRTHARSPSTTVGSRRGRASWQFAHDGGILAGRNTSAGHRESRRGRVMVGALRARHPPPCRGQLAQIPPGRGIADPAAACAQQQHRRRSTTAGSRRGRANRAGARQANPCRLGMPEPAAPVRGHRASEATEPAGTRQRSPPCRGATPPAPPDQGRSESGSESPRLRQRNPLTPPSRAPELRHRQRETLPRPPDCLSRHRFRRARRRSPRGRLIVQQPPGRRSSPFGGFPGRLGRATVESG</sequence>
<name>A0A1I5V1G5_9PSEU</name>
<evidence type="ECO:0000313" key="2">
    <source>
        <dbReference type="EMBL" id="SFQ01343.1"/>
    </source>
</evidence>
<gene>
    <name evidence="2" type="ORF">SAMN05421854_108175</name>
</gene>
<feature type="compositionally biased region" description="Basic residues" evidence="1">
    <location>
        <begin position="226"/>
        <end position="238"/>
    </location>
</feature>
<protein>
    <submittedName>
        <fullName evidence="2">Uncharacterized protein</fullName>
    </submittedName>
</protein>
<accession>A0A1I5V1G5</accession>
<dbReference type="STRING" id="112413.SAMN05421854_108175"/>
<dbReference type="AlphaFoldDB" id="A0A1I5V1G5"/>
<feature type="region of interest" description="Disordered" evidence="1">
    <location>
        <begin position="1"/>
        <end position="48"/>
    </location>
</feature>